<dbReference type="PANTHER" id="PTHR38776:SF1">
    <property type="entry name" value="MLTA-INTERACTING PROTEIN-RELATED"/>
    <property type="match status" value="1"/>
</dbReference>
<organism evidence="7">
    <name type="scientific">uncultured Desulfovibrio sp</name>
    <dbReference type="NCBI Taxonomy" id="167968"/>
    <lineage>
        <taxon>Bacteria</taxon>
        <taxon>Pseudomonadati</taxon>
        <taxon>Thermodesulfobacteriota</taxon>
        <taxon>Desulfovibrionia</taxon>
        <taxon>Desulfovibrionales</taxon>
        <taxon>Desulfovibrionaceae</taxon>
        <taxon>Desulfovibrio</taxon>
        <taxon>environmental samples</taxon>
    </lineage>
</organism>
<evidence type="ECO:0000256" key="3">
    <source>
        <dbReference type="ARBA" id="ARBA00022729"/>
    </source>
</evidence>
<dbReference type="GO" id="GO:0009252">
    <property type="term" value="P:peptidoglycan biosynthetic process"/>
    <property type="evidence" value="ECO:0007669"/>
    <property type="project" value="TreeGrafter"/>
</dbReference>
<keyword evidence="3 6" id="KW-0732">Signal</keyword>
<evidence type="ECO:0000256" key="6">
    <source>
        <dbReference type="SAM" id="SignalP"/>
    </source>
</evidence>
<evidence type="ECO:0000313" key="7">
    <source>
        <dbReference type="EMBL" id="SCM73672.1"/>
    </source>
</evidence>
<dbReference type="PANTHER" id="PTHR38776">
    <property type="entry name" value="MLTA-INTERACTING PROTEIN-RELATED"/>
    <property type="match status" value="1"/>
</dbReference>
<gene>
    <name evidence="7" type="ORF">KL86DES1_21452</name>
</gene>
<keyword evidence="5" id="KW-0998">Cell outer membrane</keyword>
<comment type="similarity">
    <text evidence="2">Belongs to the MipA/OmpV family.</text>
</comment>
<evidence type="ECO:0000256" key="4">
    <source>
        <dbReference type="ARBA" id="ARBA00023136"/>
    </source>
</evidence>
<keyword evidence="4" id="KW-0472">Membrane</keyword>
<dbReference type="EMBL" id="FMJC01000002">
    <property type="protein sequence ID" value="SCM73672.1"/>
    <property type="molecule type" value="Genomic_DNA"/>
</dbReference>
<dbReference type="InterPro" id="IPR010583">
    <property type="entry name" value="MipA"/>
</dbReference>
<feature type="signal peptide" evidence="6">
    <location>
        <begin position="1"/>
        <end position="31"/>
    </location>
</feature>
<reference evidence="7" key="1">
    <citation type="submission" date="2016-08" db="EMBL/GenBank/DDBJ databases">
        <authorList>
            <person name="Seilhamer J.J."/>
        </authorList>
    </citation>
    <scope>NUCLEOTIDE SEQUENCE</scope>
    <source>
        <strain evidence="7">86-1</strain>
    </source>
</reference>
<proteinExistence type="inferred from homology"/>
<dbReference type="GO" id="GO:0009279">
    <property type="term" value="C:cell outer membrane"/>
    <property type="evidence" value="ECO:0007669"/>
    <property type="project" value="UniProtKB-SubCell"/>
</dbReference>
<feature type="chain" id="PRO_5013098052" evidence="6">
    <location>
        <begin position="32"/>
        <end position="276"/>
    </location>
</feature>
<protein>
    <submittedName>
        <fullName evidence="7">MltA-interacting MipA family protein</fullName>
    </submittedName>
</protein>
<evidence type="ECO:0000256" key="5">
    <source>
        <dbReference type="ARBA" id="ARBA00023237"/>
    </source>
</evidence>
<accession>A0A212L7X1</accession>
<comment type="subcellular location">
    <subcellularLocation>
        <location evidence="1">Cell outer membrane</location>
    </subcellularLocation>
</comment>
<dbReference type="Pfam" id="PF06629">
    <property type="entry name" value="MipA"/>
    <property type="match status" value="1"/>
</dbReference>
<dbReference type="AlphaFoldDB" id="A0A212L7X1"/>
<dbReference type="RefSeq" id="WP_179980796.1">
    <property type="nucleotide sequence ID" value="NZ_LT608333.1"/>
</dbReference>
<sequence length="276" mass="30451">MKKRIPFGGLASMTLLALLTLLTITPGTSFAAPAQEAWEENPADAAAQGDKWGFNTGLGASLRTSEYKGIDSLGSPLPLIGYEGKWLYLRGLDGGVHVYRDHYQEFNIQLSYLPQNFYASWSDNSRMKRLDDRYSTLMAGLNYTLRTPYGQASATVSTDTLGVNNGIKADVAYAYPVRFENVMIAPTVGVQWTDTNYNDYYYSISSSESRASGFKEYSPESAFSPYAGLTMRVILTEDWSAVANAKALFLGNEITDSPMVERTTTYSFSAGLLYAF</sequence>
<name>A0A212L7X1_9BACT</name>
<evidence type="ECO:0000256" key="1">
    <source>
        <dbReference type="ARBA" id="ARBA00004442"/>
    </source>
</evidence>
<evidence type="ECO:0000256" key="2">
    <source>
        <dbReference type="ARBA" id="ARBA00005722"/>
    </source>
</evidence>